<evidence type="ECO:0000313" key="6">
    <source>
        <dbReference type="EMBL" id="PXF46178.1"/>
    </source>
</evidence>
<comment type="caution">
    <text evidence="6">The sequence shown here is derived from an EMBL/GenBank/DDBJ whole genome shotgun (WGS) entry which is preliminary data.</text>
</comment>
<dbReference type="GO" id="GO:0071949">
    <property type="term" value="F:FAD binding"/>
    <property type="evidence" value="ECO:0007669"/>
    <property type="project" value="TreeGrafter"/>
</dbReference>
<comment type="similarity">
    <text evidence="4">Belongs to the globin family.</text>
</comment>
<evidence type="ECO:0000256" key="2">
    <source>
        <dbReference type="ARBA" id="ARBA00022723"/>
    </source>
</evidence>
<dbReference type="AlphaFoldDB" id="A0A2V3IVK7"/>
<dbReference type="SUPFAM" id="SSF46458">
    <property type="entry name" value="Globin-like"/>
    <property type="match status" value="1"/>
</dbReference>
<gene>
    <name evidence="6" type="ORF">BWQ96_04055</name>
</gene>
<protein>
    <submittedName>
        <fullName evidence="6">Flavohemoprotein</fullName>
    </submittedName>
</protein>
<dbReference type="GO" id="GO:0005344">
    <property type="term" value="F:oxygen carrier activity"/>
    <property type="evidence" value="ECO:0007669"/>
    <property type="project" value="UniProtKB-KW"/>
</dbReference>
<evidence type="ECO:0000256" key="1">
    <source>
        <dbReference type="ARBA" id="ARBA00022617"/>
    </source>
</evidence>
<dbReference type="EMBL" id="NBIV01000043">
    <property type="protein sequence ID" value="PXF46178.1"/>
    <property type="molecule type" value="Genomic_DNA"/>
</dbReference>
<dbReference type="GO" id="GO:0020037">
    <property type="term" value="F:heme binding"/>
    <property type="evidence" value="ECO:0007669"/>
    <property type="project" value="InterPro"/>
</dbReference>
<dbReference type="Proteomes" id="UP000247409">
    <property type="component" value="Unassembled WGS sequence"/>
</dbReference>
<dbReference type="PANTHER" id="PTHR43396">
    <property type="entry name" value="FLAVOHEMOPROTEIN"/>
    <property type="match status" value="1"/>
</dbReference>
<dbReference type="OrthoDB" id="436496at2759"/>
<evidence type="ECO:0000313" key="7">
    <source>
        <dbReference type="Proteomes" id="UP000247409"/>
    </source>
</evidence>
<dbReference type="InterPro" id="IPR012292">
    <property type="entry name" value="Globin/Proto"/>
</dbReference>
<dbReference type="PANTHER" id="PTHR43396:SF3">
    <property type="entry name" value="FLAVOHEMOPROTEIN"/>
    <property type="match status" value="1"/>
</dbReference>
<feature type="domain" description="Globin" evidence="5">
    <location>
        <begin position="2"/>
        <end position="147"/>
    </location>
</feature>
<dbReference type="InterPro" id="IPR000971">
    <property type="entry name" value="Globin"/>
</dbReference>
<evidence type="ECO:0000256" key="4">
    <source>
        <dbReference type="RuleBase" id="RU000356"/>
    </source>
</evidence>
<dbReference type="GO" id="GO:0008941">
    <property type="term" value="F:nitric oxide dioxygenase NAD(P)H activity"/>
    <property type="evidence" value="ECO:0007669"/>
    <property type="project" value="TreeGrafter"/>
</dbReference>
<dbReference type="Gene3D" id="1.10.490.10">
    <property type="entry name" value="Globins"/>
    <property type="match status" value="1"/>
</dbReference>
<evidence type="ECO:0000256" key="3">
    <source>
        <dbReference type="ARBA" id="ARBA00023004"/>
    </source>
</evidence>
<dbReference type="STRING" id="448386.A0A2V3IVK7"/>
<dbReference type="Pfam" id="PF00042">
    <property type="entry name" value="Globin"/>
    <property type="match status" value="1"/>
</dbReference>
<organism evidence="6 7">
    <name type="scientific">Gracilariopsis chorda</name>
    <dbReference type="NCBI Taxonomy" id="448386"/>
    <lineage>
        <taxon>Eukaryota</taxon>
        <taxon>Rhodophyta</taxon>
        <taxon>Florideophyceae</taxon>
        <taxon>Rhodymeniophycidae</taxon>
        <taxon>Gracilariales</taxon>
        <taxon>Gracilariaceae</taxon>
        <taxon>Gracilariopsis</taxon>
    </lineage>
</organism>
<proteinExistence type="inferred from homology"/>
<keyword evidence="3" id="KW-0408">Iron</keyword>
<keyword evidence="4" id="KW-0813">Transport</keyword>
<dbReference type="GO" id="GO:0071500">
    <property type="term" value="P:cellular response to nitrosative stress"/>
    <property type="evidence" value="ECO:0007669"/>
    <property type="project" value="TreeGrafter"/>
</dbReference>
<dbReference type="GO" id="GO:0046872">
    <property type="term" value="F:metal ion binding"/>
    <property type="evidence" value="ECO:0007669"/>
    <property type="project" value="UniProtKB-KW"/>
</dbReference>
<dbReference type="InterPro" id="IPR009050">
    <property type="entry name" value="Globin-like_sf"/>
</dbReference>
<keyword evidence="4" id="KW-0561">Oxygen transport</keyword>
<keyword evidence="2" id="KW-0479">Metal-binding</keyword>
<accession>A0A2V3IVK7</accession>
<keyword evidence="1 4" id="KW-0349">Heme</keyword>
<dbReference type="GO" id="GO:0019825">
    <property type="term" value="F:oxygen binding"/>
    <property type="evidence" value="ECO:0007669"/>
    <property type="project" value="InterPro"/>
</dbReference>
<name>A0A2V3IVK7_9FLOR</name>
<dbReference type="PROSITE" id="PS01033">
    <property type="entry name" value="GLOBIN"/>
    <property type="match status" value="1"/>
</dbReference>
<keyword evidence="7" id="KW-1185">Reference proteome</keyword>
<reference evidence="6 7" key="1">
    <citation type="journal article" date="2018" name="Mol. Biol. Evol.">
        <title>Analysis of the draft genome of the red seaweed Gracilariopsis chorda provides insights into genome size evolution in Rhodophyta.</title>
        <authorList>
            <person name="Lee J."/>
            <person name="Yang E.C."/>
            <person name="Graf L."/>
            <person name="Yang J.H."/>
            <person name="Qiu H."/>
            <person name="Zel Zion U."/>
            <person name="Chan C.X."/>
            <person name="Stephens T.G."/>
            <person name="Weber A.P.M."/>
            <person name="Boo G.H."/>
            <person name="Boo S.M."/>
            <person name="Kim K.M."/>
            <person name="Shin Y."/>
            <person name="Jung M."/>
            <person name="Lee S.J."/>
            <person name="Yim H.S."/>
            <person name="Lee J.H."/>
            <person name="Bhattacharya D."/>
            <person name="Yoon H.S."/>
        </authorList>
    </citation>
    <scope>NUCLEOTIDE SEQUENCE [LARGE SCALE GENOMIC DNA]</scope>
    <source>
        <strain evidence="6 7">SKKU-2015</strain>
        <tissue evidence="6">Whole body</tissue>
    </source>
</reference>
<sequence>MTISPDTVQIVKDSRPVLRERGTEIISTFYDTLFERYPEVRHQFNTDRHRGGVTKEGGIPAQVSRLANAVLAYAKNIEKVEALLPVVERIGYRHICRDVKPVQYGAVAECLLAALKIQLKDAATEDFIAAWKEAIEHLAAVFIDVEAKLRAELEEKAGYSGFVAVVVDQVEELDSKTVLSLVPKDHGVPAHEEGQFVGVRIETEGNDPLMCTMDVYGSHTDSLKIVIADNEEKATKALKACTKGSVLYVSVPCGKGKSN</sequence>
<evidence type="ECO:0000259" key="5">
    <source>
        <dbReference type="PROSITE" id="PS01033"/>
    </source>
</evidence>
<dbReference type="GO" id="GO:0046210">
    <property type="term" value="P:nitric oxide catabolic process"/>
    <property type="evidence" value="ECO:0007669"/>
    <property type="project" value="TreeGrafter"/>
</dbReference>